<accession>A0ABX7PQ93</accession>
<evidence type="ECO:0000256" key="1">
    <source>
        <dbReference type="SAM" id="MobiDB-lite"/>
    </source>
</evidence>
<evidence type="ECO:0000313" key="3">
    <source>
        <dbReference type="EMBL" id="QSR27862.1"/>
    </source>
</evidence>
<sequence>MSAPGCGAIVDGWDTGDVMSSEQTQSTGTPGRYQRSAAGLVVSLVVTVAAIGALLYFMGAFRPDFEAKPTAVDYLDTVEALQLSDQHPVYPAALPDGWIATSVTVPTEKEPFFMVGMLNDDDEFVAVRQEDASFGAMLAGSVDEETEPADGYTVPASVGRPVARDWEGYTDAGGDTAYLAEVGDQTVMVFGSAPAKDLHAVIDALTAAKIRP</sequence>
<dbReference type="EMBL" id="CP022295">
    <property type="protein sequence ID" value="QSR27862.1"/>
    <property type="molecule type" value="Genomic_DNA"/>
</dbReference>
<reference evidence="3 4" key="1">
    <citation type="submission" date="2017-06" db="EMBL/GenBank/DDBJ databases">
        <title>Complete Genome Sequence of the Soil Carbazole-Degrading Bacterium Nocardioides aromaticivorans IC177.</title>
        <authorList>
            <person name="Vejarano F."/>
            <person name="Suzuki-Minakuchi C."/>
            <person name="Ohtsubo Y."/>
            <person name="Tsuda M."/>
            <person name="Okada K."/>
            <person name="Nojiri H."/>
        </authorList>
    </citation>
    <scope>NUCLEOTIDE SEQUENCE [LARGE SCALE GENOMIC DNA]</scope>
    <source>
        <strain evidence="3 4">IC177</strain>
    </source>
</reference>
<dbReference type="Proteomes" id="UP000662818">
    <property type="component" value="Chromosome"/>
</dbReference>
<feature type="region of interest" description="Disordered" evidence="1">
    <location>
        <begin position="12"/>
        <end position="32"/>
    </location>
</feature>
<protein>
    <recommendedName>
        <fullName evidence="5">DUF4245 domain-containing protein</fullName>
    </recommendedName>
</protein>
<dbReference type="Pfam" id="PF14030">
    <property type="entry name" value="DUF4245"/>
    <property type="match status" value="1"/>
</dbReference>
<evidence type="ECO:0000256" key="2">
    <source>
        <dbReference type="SAM" id="Phobius"/>
    </source>
</evidence>
<gene>
    <name evidence="3" type="ORF">CFH99_19745</name>
</gene>
<feature type="transmembrane region" description="Helical" evidence="2">
    <location>
        <begin position="37"/>
        <end position="58"/>
    </location>
</feature>
<feature type="compositionally biased region" description="Polar residues" evidence="1">
    <location>
        <begin position="18"/>
        <end position="29"/>
    </location>
</feature>
<organism evidence="3 4">
    <name type="scientific">Nocardioides aromaticivorans</name>
    <dbReference type="NCBI Taxonomy" id="200618"/>
    <lineage>
        <taxon>Bacteria</taxon>
        <taxon>Bacillati</taxon>
        <taxon>Actinomycetota</taxon>
        <taxon>Actinomycetes</taxon>
        <taxon>Propionibacteriales</taxon>
        <taxon>Nocardioidaceae</taxon>
        <taxon>Nocardioides</taxon>
    </lineage>
</organism>
<evidence type="ECO:0008006" key="5">
    <source>
        <dbReference type="Google" id="ProtNLM"/>
    </source>
</evidence>
<keyword evidence="4" id="KW-1185">Reference proteome</keyword>
<proteinExistence type="predicted"/>
<dbReference type="InterPro" id="IPR025339">
    <property type="entry name" value="DUF4245"/>
</dbReference>
<keyword evidence="2" id="KW-1133">Transmembrane helix</keyword>
<keyword evidence="2" id="KW-0812">Transmembrane</keyword>
<evidence type="ECO:0000313" key="4">
    <source>
        <dbReference type="Proteomes" id="UP000662818"/>
    </source>
</evidence>
<keyword evidence="2" id="KW-0472">Membrane</keyword>
<name>A0ABX7PQ93_9ACTN</name>